<dbReference type="GO" id="GO:0032259">
    <property type="term" value="P:methylation"/>
    <property type="evidence" value="ECO:0007669"/>
    <property type="project" value="UniProtKB-KW"/>
</dbReference>
<sequence>MVERPALTHRELGGVFGNPGVATAYAHRPPYPPEVFDLLEQLITDEPRTVLDIGAGEGAIARPLAPRVERVDAVDISAAMIEVGQQRPGGQNPRLRWILGAMETAELEGPYALVTAGASLHWMRWEETLGRLADVIAPHAYLAVVEHGPREVPWHDDLLEVIRRHSRDPGYNPRFSVVDALADRGLLELAGRAETAPVTFHQSVRDYVEQFHSTATLAREHMSEQEALDFDLGVERAVRPWAREDLLELKVVARLAWGRPVRPASP</sequence>
<dbReference type="RefSeq" id="WP_192750711.1">
    <property type="nucleotide sequence ID" value="NZ_BAABJL010000052.1"/>
</dbReference>
<dbReference type="InterPro" id="IPR029063">
    <property type="entry name" value="SAM-dependent_MTases_sf"/>
</dbReference>
<name>A0A927R9L7_9ACTN</name>
<evidence type="ECO:0000259" key="3">
    <source>
        <dbReference type="Pfam" id="PF13649"/>
    </source>
</evidence>
<organism evidence="4 5">
    <name type="scientific">Actinopolymorpha pittospori</name>
    <dbReference type="NCBI Taxonomy" id="648752"/>
    <lineage>
        <taxon>Bacteria</taxon>
        <taxon>Bacillati</taxon>
        <taxon>Actinomycetota</taxon>
        <taxon>Actinomycetes</taxon>
        <taxon>Propionibacteriales</taxon>
        <taxon>Actinopolymorphaceae</taxon>
        <taxon>Actinopolymorpha</taxon>
    </lineage>
</organism>
<dbReference type="InterPro" id="IPR041698">
    <property type="entry name" value="Methyltransf_25"/>
</dbReference>
<dbReference type="AlphaFoldDB" id="A0A927R9L7"/>
<dbReference type="Pfam" id="PF13649">
    <property type="entry name" value="Methyltransf_25"/>
    <property type="match status" value="1"/>
</dbReference>
<reference evidence="4" key="1">
    <citation type="submission" date="2020-10" db="EMBL/GenBank/DDBJ databases">
        <title>Sequencing the genomes of 1000 actinobacteria strains.</title>
        <authorList>
            <person name="Klenk H.-P."/>
        </authorList>
    </citation>
    <scope>NUCLEOTIDE SEQUENCE</scope>
    <source>
        <strain evidence="4">DSM 45354</strain>
    </source>
</reference>
<accession>A0A927R9L7</accession>
<proteinExistence type="predicted"/>
<dbReference type="GO" id="GO:0008168">
    <property type="term" value="F:methyltransferase activity"/>
    <property type="evidence" value="ECO:0007669"/>
    <property type="project" value="UniProtKB-KW"/>
</dbReference>
<evidence type="ECO:0000256" key="2">
    <source>
        <dbReference type="ARBA" id="ARBA00022679"/>
    </source>
</evidence>
<keyword evidence="2" id="KW-0808">Transferase</keyword>
<evidence type="ECO:0000313" key="5">
    <source>
        <dbReference type="Proteomes" id="UP000638648"/>
    </source>
</evidence>
<dbReference type="PANTHER" id="PTHR44942:SF4">
    <property type="entry name" value="METHYLTRANSFERASE TYPE 11 DOMAIN-CONTAINING PROTEIN"/>
    <property type="match status" value="1"/>
</dbReference>
<keyword evidence="5" id="KW-1185">Reference proteome</keyword>
<dbReference type="InterPro" id="IPR051052">
    <property type="entry name" value="Diverse_substrate_MTase"/>
</dbReference>
<evidence type="ECO:0000256" key="1">
    <source>
        <dbReference type="ARBA" id="ARBA00022603"/>
    </source>
</evidence>
<feature type="domain" description="Methyltransferase" evidence="3">
    <location>
        <begin position="50"/>
        <end position="138"/>
    </location>
</feature>
<dbReference type="Proteomes" id="UP000638648">
    <property type="component" value="Unassembled WGS sequence"/>
</dbReference>
<keyword evidence="1" id="KW-0489">Methyltransferase</keyword>
<dbReference type="PANTHER" id="PTHR44942">
    <property type="entry name" value="METHYLTRANSF_11 DOMAIN-CONTAINING PROTEIN"/>
    <property type="match status" value="1"/>
</dbReference>
<dbReference type="CDD" id="cd02440">
    <property type="entry name" value="AdoMet_MTases"/>
    <property type="match status" value="1"/>
</dbReference>
<keyword evidence="4" id="KW-0830">Ubiquinone</keyword>
<dbReference type="Gene3D" id="3.40.50.150">
    <property type="entry name" value="Vaccinia Virus protein VP39"/>
    <property type="match status" value="1"/>
</dbReference>
<comment type="caution">
    <text evidence="4">The sequence shown here is derived from an EMBL/GenBank/DDBJ whole genome shotgun (WGS) entry which is preliminary data.</text>
</comment>
<dbReference type="SUPFAM" id="SSF53335">
    <property type="entry name" value="S-adenosyl-L-methionine-dependent methyltransferases"/>
    <property type="match status" value="1"/>
</dbReference>
<dbReference type="EMBL" id="JADBEM010000001">
    <property type="protein sequence ID" value="MBE1606619.1"/>
    <property type="molecule type" value="Genomic_DNA"/>
</dbReference>
<gene>
    <name evidence="4" type="ORF">HEB94_003467</name>
</gene>
<evidence type="ECO:0000313" key="4">
    <source>
        <dbReference type="EMBL" id="MBE1606619.1"/>
    </source>
</evidence>
<protein>
    <submittedName>
        <fullName evidence="4">Ubiquinone/menaquinone biosynthesis C-methylase UbiE</fullName>
    </submittedName>
</protein>